<comment type="function">
    <text evidence="2">Pyridoxal 5'-phosphate (PLP)-binding protein, which is involved in PLP homeostasis.</text>
</comment>
<dbReference type="GO" id="GO:0030170">
    <property type="term" value="F:pyridoxal phosphate binding"/>
    <property type="evidence" value="ECO:0007669"/>
    <property type="project" value="UniProtKB-UniRule"/>
</dbReference>
<evidence type="ECO:0000259" key="5">
    <source>
        <dbReference type="Pfam" id="PF01168"/>
    </source>
</evidence>
<dbReference type="FunFam" id="3.20.20.10:FF:000018">
    <property type="entry name" value="Pyridoxal phosphate homeostasis protein"/>
    <property type="match status" value="1"/>
</dbReference>
<dbReference type="Proteomes" id="UP000029707">
    <property type="component" value="Unassembled WGS sequence"/>
</dbReference>
<dbReference type="EMBL" id="JRMQ02000006">
    <property type="protein sequence ID" value="TLE01752.1"/>
    <property type="molecule type" value="Genomic_DNA"/>
</dbReference>
<protein>
    <recommendedName>
        <fullName evidence="2">Pyridoxal phosphate homeostasis protein</fullName>
        <shortName evidence="2">PLP homeostasis protein</shortName>
    </recommendedName>
</protein>
<dbReference type="InterPro" id="IPR011078">
    <property type="entry name" value="PyrdxlP_homeostasis"/>
</dbReference>
<accession>A0A4U8TMM2</accession>
<dbReference type="PIRSF" id="PIRSF004848">
    <property type="entry name" value="YBL036c_PLPDEIII"/>
    <property type="match status" value="1"/>
</dbReference>
<keyword evidence="7" id="KW-1185">Reference proteome</keyword>
<dbReference type="AlphaFoldDB" id="A0A4U8TMM2"/>
<dbReference type="OrthoDB" id="9804072at2"/>
<reference evidence="6 7" key="1">
    <citation type="journal article" date="2014" name="Genome Announc.">
        <title>Draft genome sequences of eight enterohepatic helicobacter species isolated from both laboratory and wild rodents.</title>
        <authorList>
            <person name="Sheh A."/>
            <person name="Shen Z."/>
            <person name="Fox J.G."/>
        </authorList>
    </citation>
    <scope>NUCLEOTIDE SEQUENCE [LARGE SCALE GENOMIC DNA]</scope>
    <source>
        <strain evidence="6 7">MIT 01-6451</strain>
    </source>
</reference>
<gene>
    <name evidence="6" type="ORF">LS65_005315</name>
</gene>
<dbReference type="InterPro" id="IPR029066">
    <property type="entry name" value="PLP-binding_barrel"/>
</dbReference>
<dbReference type="CDD" id="cd00635">
    <property type="entry name" value="PLPDE_III_YBL036c_like"/>
    <property type="match status" value="1"/>
</dbReference>
<name>A0A4U8TMM2_9HELI</name>
<dbReference type="STRING" id="425400.LS65_03025"/>
<evidence type="ECO:0000313" key="6">
    <source>
        <dbReference type="EMBL" id="TLE01752.1"/>
    </source>
</evidence>
<dbReference type="RefSeq" id="WP_034361196.1">
    <property type="nucleotide sequence ID" value="NZ_CAJUDB010000006.1"/>
</dbReference>
<evidence type="ECO:0000313" key="7">
    <source>
        <dbReference type="Proteomes" id="UP000029707"/>
    </source>
</evidence>
<keyword evidence="1 2" id="KW-0663">Pyridoxal phosphate</keyword>
<feature type="domain" description="Alanine racemase N-terminal" evidence="5">
    <location>
        <begin position="5"/>
        <end position="218"/>
    </location>
</feature>
<sequence length="222" mass="24899">MLALNLERILRRIERARLAYSPHQIISLVAVSKYQSTEQIRALYECGQRAFGENKVQDLRAKIESLDDLPLEWHFIGNLQENKINTFLSLNPTLLHSLDSIKLALALQKRLGERKIRALLQVNAANEPTKSGVSVESAKEIYEQICATCPNIKLEGIMSIGAHSDKRADIEKSFKLTRDVFDSLKDKGARILSMGMSGDFEIAIAYGANIVRIGSKLFEEAK</sequence>
<comment type="similarity">
    <text evidence="2 4">Belongs to the pyridoxal phosphate-binding protein YggS/PROSC family.</text>
</comment>
<dbReference type="PANTHER" id="PTHR10146">
    <property type="entry name" value="PROLINE SYNTHETASE CO-TRANSCRIBED BACTERIAL HOMOLOG PROTEIN"/>
    <property type="match status" value="1"/>
</dbReference>
<evidence type="ECO:0000256" key="4">
    <source>
        <dbReference type="RuleBase" id="RU004514"/>
    </source>
</evidence>
<comment type="cofactor">
    <cofactor evidence="3">
        <name>pyridoxal 5'-phosphate</name>
        <dbReference type="ChEBI" id="CHEBI:597326"/>
    </cofactor>
</comment>
<organism evidence="6 7">
    <name type="scientific">Helicobacter japonicus</name>
    <dbReference type="NCBI Taxonomy" id="425400"/>
    <lineage>
        <taxon>Bacteria</taxon>
        <taxon>Pseudomonadati</taxon>
        <taxon>Campylobacterota</taxon>
        <taxon>Epsilonproteobacteria</taxon>
        <taxon>Campylobacterales</taxon>
        <taxon>Helicobacteraceae</taxon>
        <taxon>Helicobacter</taxon>
    </lineage>
</organism>
<dbReference type="Gene3D" id="3.20.20.10">
    <property type="entry name" value="Alanine racemase"/>
    <property type="match status" value="1"/>
</dbReference>
<dbReference type="HAMAP" id="MF_02087">
    <property type="entry name" value="PLP_homeostasis"/>
    <property type="match status" value="1"/>
</dbReference>
<dbReference type="InterPro" id="IPR001608">
    <property type="entry name" value="Ala_racemase_N"/>
</dbReference>
<evidence type="ECO:0000256" key="3">
    <source>
        <dbReference type="PIRSR" id="PIRSR004848-1"/>
    </source>
</evidence>
<evidence type="ECO:0000256" key="2">
    <source>
        <dbReference type="HAMAP-Rule" id="MF_02087"/>
    </source>
</evidence>
<dbReference type="Pfam" id="PF01168">
    <property type="entry name" value="Ala_racemase_N"/>
    <property type="match status" value="1"/>
</dbReference>
<dbReference type="PANTHER" id="PTHR10146:SF14">
    <property type="entry name" value="PYRIDOXAL PHOSPHATE HOMEOSTASIS PROTEIN"/>
    <property type="match status" value="1"/>
</dbReference>
<dbReference type="SUPFAM" id="SSF51419">
    <property type="entry name" value="PLP-binding barrel"/>
    <property type="match status" value="1"/>
</dbReference>
<proteinExistence type="inferred from homology"/>
<comment type="caution">
    <text evidence="6">The sequence shown here is derived from an EMBL/GenBank/DDBJ whole genome shotgun (WGS) entry which is preliminary data.</text>
</comment>
<feature type="modified residue" description="N6-(pyridoxal phosphate)lysine" evidence="2 3">
    <location>
        <position position="33"/>
    </location>
</feature>
<dbReference type="GeneID" id="82321835"/>
<dbReference type="NCBIfam" id="TIGR00044">
    <property type="entry name" value="YggS family pyridoxal phosphate-dependent enzyme"/>
    <property type="match status" value="1"/>
</dbReference>
<evidence type="ECO:0000256" key="1">
    <source>
        <dbReference type="ARBA" id="ARBA00022898"/>
    </source>
</evidence>